<dbReference type="NCBIfam" id="TIGR02449">
    <property type="entry name" value="TIGR02449 family protein"/>
    <property type="match status" value="1"/>
</dbReference>
<comment type="caution">
    <text evidence="2">The sequence shown here is derived from an EMBL/GenBank/DDBJ whole genome shotgun (WGS) entry which is preliminary data.</text>
</comment>
<organism evidence="2">
    <name type="scientific">marine sediment metagenome</name>
    <dbReference type="NCBI Taxonomy" id="412755"/>
    <lineage>
        <taxon>unclassified sequences</taxon>
        <taxon>metagenomes</taxon>
        <taxon>ecological metagenomes</taxon>
    </lineage>
</organism>
<proteinExistence type="predicted"/>
<accession>A0A0F9VVP1</accession>
<sequence>MAPMDAPDIDVLTQRITQLIDLCDQLKLQNQHLLAQERLWRDERVQLIEKNDLARQKVEAMILRLKSLEHDS</sequence>
<evidence type="ECO:0008006" key="3">
    <source>
        <dbReference type="Google" id="ProtNLM"/>
    </source>
</evidence>
<evidence type="ECO:0000313" key="2">
    <source>
        <dbReference type="EMBL" id="KKO08190.1"/>
    </source>
</evidence>
<gene>
    <name evidence="2" type="ORF">LCGC14_0048850</name>
</gene>
<keyword evidence="1" id="KW-0175">Coiled coil</keyword>
<dbReference type="EMBL" id="LAZR01000010">
    <property type="protein sequence ID" value="KKO08190.1"/>
    <property type="molecule type" value="Genomic_DNA"/>
</dbReference>
<dbReference type="AlphaFoldDB" id="A0A0F9VVP1"/>
<feature type="coiled-coil region" evidence="1">
    <location>
        <begin position="9"/>
        <end position="71"/>
    </location>
</feature>
<reference evidence="2" key="1">
    <citation type="journal article" date="2015" name="Nature">
        <title>Complex archaea that bridge the gap between prokaryotes and eukaryotes.</title>
        <authorList>
            <person name="Spang A."/>
            <person name="Saw J.H."/>
            <person name="Jorgensen S.L."/>
            <person name="Zaremba-Niedzwiedzka K."/>
            <person name="Martijn J."/>
            <person name="Lind A.E."/>
            <person name="van Eijk R."/>
            <person name="Schleper C."/>
            <person name="Guy L."/>
            <person name="Ettema T.J."/>
        </authorList>
    </citation>
    <scope>NUCLEOTIDE SEQUENCE</scope>
</reference>
<dbReference type="InterPro" id="IPR012662">
    <property type="entry name" value="CHP02449"/>
</dbReference>
<protein>
    <recommendedName>
        <fullName evidence="3">TIGR02449 family protein</fullName>
    </recommendedName>
</protein>
<name>A0A0F9VVP1_9ZZZZ</name>
<evidence type="ECO:0000256" key="1">
    <source>
        <dbReference type="SAM" id="Coils"/>
    </source>
</evidence>